<comment type="caution">
    <text evidence="1">The sequence shown here is derived from an EMBL/GenBank/DDBJ whole genome shotgun (WGS) entry which is preliminary data.</text>
</comment>
<dbReference type="AlphaFoldDB" id="A0A6B0SIY0"/>
<dbReference type="EMBL" id="WUUU01000006">
    <property type="protein sequence ID" value="MXR19473.1"/>
    <property type="molecule type" value="Genomic_DNA"/>
</dbReference>
<protein>
    <recommendedName>
        <fullName evidence="3">Alanyl-tRNA synthetase</fullName>
    </recommendedName>
</protein>
<proteinExistence type="predicted"/>
<name>A0A6B0SIY0_9EURY</name>
<dbReference type="Proteomes" id="UP000471521">
    <property type="component" value="Unassembled WGS sequence"/>
</dbReference>
<sequence>MNSMITALLVAGVILAVTNAYWYRREKALRDGLETSVGWDETIAGLDGADTADRRLDAVADILDTSVEDVPAAARSLDSKVRDLQRSVEETRETWAGIAANALRTDAVEPDDVLVVHLVGGTGEDARALSSALDQDNLTAVCAHEDVTFVLTAGTMSDESAIAVARAAMVDAPGGVGGSETLAQGGGDTDCFDSIEEALAEKAGNNLTVVSLGRN</sequence>
<dbReference type="OrthoDB" id="214469at2157"/>
<evidence type="ECO:0000313" key="1">
    <source>
        <dbReference type="EMBL" id="MXR19473.1"/>
    </source>
</evidence>
<dbReference type="RefSeq" id="WP_159525060.1">
    <property type="nucleotide sequence ID" value="NZ_WUUU01000006.1"/>
</dbReference>
<evidence type="ECO:0008006" key="3">
    <source>
        <dbReference type="Google" id="ProtNLM"/>
    </source>
</evidence>
<evidence type="ECO:0000313" key="2">
    <source>
        <dbReference type="Proteomes" id="UP000471521"/>
    </source>
</evidence>
<accession>A0A6B0SIY0</accession>
<gene>
    <name evidence="1" type="ORF">GRX66_02210</name>
</gene>
<reference evidence="1 2" key="1">
    <citation type="submission" date="2019-12" db="EMBL/GenBank/DDBJ databases">
        <title>Isolation and characterization of three novel carbon monoxide-oxidizing members of Halobacteria from salione crusts and soils.</title>
        <authorList>
            <person name="Myers M.R."/>
            <person name="King G.M."/>
        </authorList>
    </citation>
    <scope>NUCLEOTIDE SEQUENCE [LARGE SCALE GENOMIC DNA]</scope>
    <source>
        <strain evidence="1 2">PCN9</strain>
    </source>
</reference>
<organism evidence="1 2">
    <name type="scientific">Halobacterium bonnevillei</name>
    <dbReference type="NCBI Taxonomy" id="2692200"/>
    <lineage>
        <taxon>Archaea</taxon>
        <taxon>Methanobacteriati</taxon>
        <taxon>Methanobacteriota</taxon>
        <taxon>Stenosarchaea group</taxon>
        <taxon>Halobacteria</taxon>
        <taxon>Halobacteriales</taxon>
        <taxon>Halobacteriaceae</taxon>
        <taxon>Halobacterium</taxon>
    </lineage>
</organism>
<keyword evidence="2" id="KW-1185">Reference proteome</keyword>